<feature type="compositionally biased region" description="Polar residues" evidence="1">
    <location>
        <begin position="900"/>
        <end position="909"/>
    </location>
</feature>
<accession>A0AAW1HWT2</accession>
<feature type="compositionally biased region" description="Polar residues" evidence="1">
    <location>
        <begin position="12"/>
        <end position="21"/>
    </location>
</feature>
<evidence type="ECO:0000313" key="2">
    <source>
        <dbReference type="EMBL" id="KAK9681144.1"/>
    </source>
</evidence>
<gene>
    <name evidence="2" type="ORF">QE152_g38535</name>
</gene>
<feature type="compositionally biased region" description="Polar residues" evidence="1">
    <location>
        <begin position="925"/>
        <end position="937"/>
    </location>
</feature>
<protein>
    <submittedName>
        <fullName evidence="2">Uncharacterized protein</fullName>
    </submittedName>
</protein>
<sequence>MSGPPKAEIATVTFQCDGSQSDNEEGVTEIISDHDETEEKEKTDQSQQTTPTTPPAESDASVNNQRYIMETLSMTAVSERQAIKELEEKKSSPLLNIPPGGSPISGILKGGKLWKQGGTEINNQVKVPDLQQMMDSNVTSDEESGSRRSVRFSESKESNQRDVCDGAAEKITEVEIKCSEPETNKSQQQEQLEQQEQTNSNISASSESTEMMLTFKLGNHVLISNNSLKPNSAVRQLFPCTKPLGGKISDDDSSSVHQYLVTAESLKAFEEAKRSKLPQIIQSGETDDSIRRAIERNTLRRSLIRYEPRSRKPVQKTDNSLVERIKQLTCNVEEDLNQEADEISQRASPPGEEARNSPEVGLIKNQDKSFSPSSSSTTSSNSSSMSSTCRKFTDLFSKRDKVPDIQNVHDPIKNNQATIAPDLGNGPQELEESPSGGNIIKSNHGETKKQFLSTLAPLTACVSGIGPTDDYYHINNHGGDRTSIASSVGTEYSLEDIDEVLKKDEEESKKIAPDVLAGTPSASESGDELAMFVQQDAGRIERIKKKYQPETTEEDDEHDDYGFNRRPSVRGIKPRFGSTTEILQQIQNQMQPPNSTPPRNHVAWPYYSETNLTGIDNTKSRNINQNLPHYPYPNASVEDIKRSYISHQYRPNSYIEENVYQNCANQRCPQVNYNRTNMNLYPPVVRVGGGCSDYYTSLPRNRNGRPQSPPPQEVSKNYHQTMVYIPYNHIEGYHPMSPNPYYSSTNDPCYARVTNQNQINKRYLDSAYQQRINPTLEDHYHKTILRPSYPSSNHLASSRSESPLPGQFSTARSTQTPVVNMSTCTYLPSRYRPMIGPVNAIPPNGLIWQGDGNYVSKINRHSFPRYPPSDSISLTDSDSQHSGQMPNGYRQPQDPCYNIQKDSMPNSPTKPRFIERGVPEGAASVSPQDSVNTAQNISTMTSPTSPQNPPPPPTAKPLFYAMNV</sequence>
<proteinExistence type="predicted"/>
<dbReference type="AlphaFoldDB" id="A0AAW1HWT2"/>
<comment type="caution">
    <text evidence="2">The sequence shown here is derived from an EMBL/GenBank/DDBJ whole genome shotgun (WGS) entry which is preliminary data.</text>
</comment>
<feature type="region of interest" description="Disordered" evidence="1">
    <location>
        <begin position="859"/>
        <end position="964"/>
    </location>
</feature>
<feature type="region of interest" description="Disordered" evidence="1">
    <location>
        <begin position="787"/>
        <end position="814"/>
    </location>
</feature>
<organism evidence="2 3">
    <name type="scientific">Popillia japonica</name>
    <name type="common">Japanese beetle</name>
    <dbReference type="NCBI Taxonomy" id="7064"/>
    <lineage>
        <taxon>Eukaryota</taxon>
        <taxon>Metazoa</taxon>
        <taxon>Ecdysozoa</taxon>
        <taxon>Arthropoda</taxon>
        <taxon>Hexapoda</taxon>
        <taxon>Insecta</taxon>
        <taxon>Pterygota</taxon>
        <taxon>Neoptera</taxon>
        <taxon>Endopterygota</taxon>
        <taxon>Coleoptera</taxon>
        <taxon>Polyphaga</taxon>
        <taxon>Scarabaeiformia</taxon>
        <taxon>Scarabaeidae</taxon>
        <taxon>Rutelinae</taxon>
        <taxon>Popillia</taxon>
    </lineage>
</organism>
<name>A0AAW1HWT2_POPJA</name>
<feature type="compositionally biased region" description="Polar residues" evidence="1">
    <location>
        <begin position="789"/>
        <end position="814"/>
    </location>
</feature>
<feature type="compositionally biased region" description="Low complexity" evidence="1">
    <location>
        <begin position="369"/>
        <end position="388"/>
    </location>
</feature>
<feature type="region of interest" description="Disordered" evidence="1">
    <location>
        <begin position="1"/>
        <end position="65"/>
    </location>
</feature>
<feature type="region of interest" description="Disordered" evidence="1">
    <location>
        <begin position="546"/>
        <end position="573"/>
    </location>
</feature>
<dbReference type="EMBL" id="JASPKY010000841">
    <property type="protein sequence ID" value="KAK9681144.1"/>
    <property type="molecule type" value="Genomic_DNA"/>
</dbReference>
<feature type="compositionally biased region" description="Pro residues" evidence="1">
    <location>
        <begin position="946"/>
        <end position="955"/>
    </location>
</feature>
<reference evidence="2 3" key="1">
    <citation type="journal article" date="2024" name="BMC Genomics">
        <title>De novo assembly and annotation of Popillia japonica's genome with initial clues to its potential as an invasive pest.</title>
        <authorList>
            <person name="Cucini C."/>
            <person name="Boschi S."/>
            <person name="Funari R."/>
            <person name="Cardaioli E."/>
            <person name="Iannotti N."/>
            <person name="Marturano G."/>
            <person name="Paoli F."/>
            <person name="Bruttini M."/>
            <person name="Carapelli A."/>
            <person name="Frati F."/>
            <person name="Nardi F."/>
        </authorList>
    </citation>
    <scope>NUCLEOTIDE SEQUENCE [LARGE SCALE GENOMIC DNA]</scope>
    <source>
        <strain evidence="2">DMR45628</strain>
    </source>
</reference>
<feature type="region of interest" description="Disordered" evidence="1">
    <location>
        <begin position="415"/>
        <end position="443"/>
    </location>
</feature>
<feature type="compositionally biased region" description="Basic and acidic residues" evidence="1">
    <location>
        <begin position="151"/>
        <end position="164"/>
    </location>
</feature>
<feature type="compositionally biased region" description="Polar residues" evidence="1">
    <location>
        <begin position="870"/>
        <end position="885"/>
    </location>
</feature>
<evidence type="ECO:0000313" key="3">
    <source>
        <dbReference type="Proteomes" id="UP001458880"/>
    </source>
</evidence>
<feature type="region of interest" description="Disordered" evidence="1">
    <location>
        <begin position="176"/>
        <end position="204"/>
    </location>
</feature>
<evidence type="ECO:0000256" key="1">
    <source>
        <dbReference type="SAM" id="MobiDB-lite"/>
    </source>
</evidence>
<feature type="region of interest" description="Disordered" evidence="1">
    <location>
        <begin position="131"/>
        <end position="164"/>
    </location>
</feature>
<feature type="compositionally biased region" description="Low complexity" evidence="1">
    <location>
        <begin position="187"/>
        <end position="197"/>
    </location>
</feature>
<feature type="region of interest" description="Disordered" evidence="1">
    <location>
        <begin position="340"/>
        <end position="388"/>
    </location>
</feature>
<dbReference type="Proteomes" id="UP001458880">
    <property type="component" value="Unassembled WGS sequence"/>
</dbReference>
<keyword evidence="3" id="KW-1185">Reference proteome</keyword>
<feature type="compositionally biased region" description="Basic and acidic residues" evidence="1">
    <location>
        <begin position="31"/>
        <end position="44"/>
    </location>
</feature>